<dbReference type="STRING" id="1618336.US94_C0035G0004"/>
<gene>
    <name evidence="2" type="ORF">US94_C0035G0004</name>
</gene>
<dbReference type="AlphaFoldDB" id="A0A0G0K0E0"/>
<name>A0A0G0K0E0_9BACT</name>
<reference evidence="2 3" key="1">
    <citation type="journal article" date="2015" name="Nature">
        <title>rRNA introns, odd ribosomes, and small enigmatic genomes across a large radiation of phyla.</title>
        <authorList>
            <person name="Brown C.T."/>
            <person name="Hug L.A."/>
            <person name="Thomas B.C."/>
            <person name="Sharon I."/>
            <person name="Castelle C.J."/>
            <person name="Singh A."/>
            <person name="Wilkins M.J."/>
            <person name="Williams K.H."/>
            <person name="Banfield J.F."/>
        </authorList>
    </citation>
    <scope>NUCLEOTIDE SEQUENCE [LARGE SCALE GENOMIC DNA]</scope>
</reference>
<sequence length="102" mass="11195">MPERQPQLSEEDIAGDLAQNAESAAINEVTHSQPVSPETAKTPEEVEGVTLSEIEDSEDFIYVLQNQYGATSAKRNNPVIKTFGMGGVQQLQCMIQKQKLAF</sequence>
<comment type="caution">
    <text evidence="2">The sequence shown here is derived from an EMBL/GenBank/DDBJ whole genome shotgun (WGS) entry which is preliminary data.</text>
</comment>
<dbReference type="Proteomes" id="UP000034498">
    <property type="component" value="Unassembled WGS sequence"/>
</dbReference>
<feature type="region of interest" description="Disordered" evidence="1">
    <location>
        <begin position="1"/>
        <end position="46"/>
    </location>
</feature>
<organism evidence="2 3">
    <name type="scientific">Berkelbacteria bacterium GW2011_GWB1_38_5</name>
    <dbReference type="NCBI Taxonomy" id="1618336"/>
    <lineage>
        <taxon>Bacteria</taxon>
        <taxon>Candidatus Berkelbacteria</taxon>
    </lineage>
</organism>
<proteinExistence type="predicted"/>
<evidence type="ECO:0000256" key="1">
    <source>
        <dbReference type="SAM" id="MobiDB-lite"/>
    </source>
</evidence>
<accession>A0A0G0K0E0</accession>
<protein>
    <submittedName>
        <fullName evidence="2">Uncharacterized protein</fullName>
    </submittedName>
</protein>
<evidence type="ECO:0000313" key="2">
    <source>
        <dbReference type="EMBL" id="KKQ73188.1"/>
    </source>
</evidence>
<evidence type="ECO:0000313" key="3">
    <source>
        <dbReference type="Proteomes" id="UP000034498"/>
    </source>
</evidence>
<dbReference type="EMBL" id="LBUX01000035">
    <property type="protein sequence ID" value="KKQ73188.1"/>
    <property type="molecule type" value="Genomic_DNA"/>
</dbReference>